<evidence type="ECO:0000256" key="1">
    <source>
        <dbReference type="ARBA" id="ARBA00001947"/>
    </source>
</evidence>
<evidence type="ECO:0000256" key="6">
    <source>
        <dbReference type="ARBA" id="ARBA00023049"/>
    </source>
</evidence>
<dbReference type="OrthoDB" id="9781963at2"/>
<evidence type="ECO:0000256" key="3">
    <source>
        <dbReference type="ARBA" id="ARBA00022670"/>
    </source>
</evidence>
<comment type="cofactor">
    <cofactor evidence="1">
        <name>Zn(2+)</name>
        <dbReference type="ChEBI" id="CHEBI:29105"/>
    </cofactor>
</comment>
<keyword evidence="6" id="KW-0482">Metalloprotease</keyword>
<dbReference type="eggNOG" id="COG1994">
    <property type="taxonomic scope" value="Bacteria"/>
</dbReference>
<gene>
    <name evidence="8" type="ordered locus">Acid_5237</name>
</gene>
<dbReference type="HOGENOM" id="CLU_803546_0_0_0"/>
<dbReference type="GO" id="GO:0008237">
    <property type="term" value="F:metallopeptidase activity"/>
    <property type="evidence" value="ECO:0007669"/>
    <property type="project" value="UniProtKB-KW"/>
</dbReference>
<feature type="transmembrane region" description="Helical" evidence="7">
    <location>
        <begin position="221"/>
        <end position="238"/>
    </location>
</feature>
<feature type="transmembrane region" description="Helical" evidence="7">
    <location>
        <begin position="130"/>
        <end position="151"/>
    </location>
</feature>
<dbReference type="PANTHER" id="PTHR39188:SF3">
    <property type="entry name" value="STAGE IV SPORULATION PROTEIN FB"/>
    <property type="match status" value="1"/>
</dbReference>
<dbReference type="EMBL" id="CP000473">
    <property type="protein sequence ID" value="ABJ86190.1"/>
    <property type="molecule type" value="Genomic_DNA"/>
</dbReference>
<dbReference type="STRING" id="234267.Acid_5237"/>
<proteinExistence type="inferred from homology"/>
<keyword evidence="7" id="KW-1133">Transmembrane helix</keyword>
<organism evidence="8">
    <name type="scientific">Solibacter usitatus (strain Ellin6076)</name>
    <dbReference type="NCBI Taxonomy" id="234267"/>
    <lineage>
        <taxon>Bacteria</taxon>
        <taxon>Pseudomonadati</taxon>
        <taxon>Acidobacteriota</taxon>
        <taxon>Terriglobia</taxon>
        <taxon>Bryobacterales</taxon>
        <taxon>Solibacteraceae</taxon>
        <taxon>Candidatus Solibacter</taxon>
    </lineage>
</organism>
<feature type="transmembrane region" description="Helical" evidence="7">
    <location>
        <begin position="259"/>
        <end position="288"/>
    </location>
</feature>
<dbReference type="KEGG" id="sus:Acid_5237"/>
<evidence type="ECO:0000256" key="2">
    <source>
        <dbReference type="ARBA" id="ARBA00007931"/>
    </source>
</evidence>
<accession>Q01VX5</accession>
<dbReference type="InParanoid" id="Q01VX5"/>
<keyword evidence="4" id="KW-0378">Hydrolase</keyword>
<evidence type="ECO:0000256" key="4">
    <source>
        <dbReference type="ARBA" id="ARBA00022801"/>
    </source>
</evidence>
<sequence length="328" mass="35240">MICPDCSVEIDPGALSCPGCRRLTHSAKLEDLAGRARAAWRVGKFAEERLLWAESLTLLPEDTVQHRSIQARIAEIDHQTAASAGAGKSWWQEKAGMGAGPLLLLLLTKGKFLLLGLTKMGTLLTMLASLGVYWAIYGWAFALGLVISIYIHEMGHVAAIRGYGFPAGAPMFIPGFGAFIQMRGVALPPIPDSRIGLAGPLYGLGAALGALGMYYSTGRPIWAVIAHFGAMINLFNLIPIWQLDGARGLRSFTRTQRGIVLAVAFGLWAITSAPMLLLVSIGCAYRMFTRDWETEPDQQGLMQFAGLLVALAVIFVLSSTPAATGLPR</sequence>
<keyword evidence="5" id="KW-0862">Zinc</keyword>
<reference evidence="8" key="1">
    <citation type="submission" date="2006-10" db="EMBL/GenBank/DDBJ databases">
        <title>Complete sequence of Solibacter usitatus Ellin6076.</title>
        <authorList>
            <consortium name="US DOE Joint Genome Institute"/>
            <person name="Copeland A."/>
            <person name="Lucas S."/>
            <person name="Lapidus A."/>
            <person name="Barry K."/>
            <person name="Detter J.C."/>
            <person name="Glavina del Rio T."/>
            <person name="Hammon N."/>
            <person name="Israni S."/>
            <person name="Dalin E."/>
            <person name="Tice H."/>
            <person name="Pitluck S."/>
            <person name="Thompson L.S."/>
            <person name="Brettin T."/>
            <person name="Bruce D."/>
            <person name="Han C."/>
            <person name="Tapia R."/>
            <person name="Gilna P."/>
            <person name="Schmutz J."/>
            <person name="Larimer F."/>
            <person name="Land M."/>
            <person name="Hauser L."/>
            <person name="Kyrpides N."/>
            <person name="Mikhailova N."/>
            <person name="Janssen P.H."/>
            <person name="Kuske C.R."/>
            <person name="Richardson P."/>
        </authorList>
    </citation>
    <scope>NUCLEOTIDE SEQUENCE</scope>
    <source>
        <strain evidence="8">Ellin6076</strain>
    </source>
</reference>
<dbReference type="GO" id="GO:0006508">
    <property type="term" value="P:proteolysis"/>
    <property type="evidence" value="ECO:0007669"/>
    <property type="project" value="UniProtKB-KW"/>
</dbReference>
<evidence type="ECO:0000313" key="8">
    <source>
        <dbReference type="EMBL" id="ABJ86190.1"/>
    </source>
</evidence>
<dbReference type="PANTHER" id="PTHR39188">
    <property type="entry name" value="MEMBRANE-ASSOCIATED ZINC METALLOPROTEASE M50B"/>
    <property type="match status" value="1"/>
</dbReference>
<feature type="transmembrane region" description="Helical" evidence="7">
    <location>
        <begin position="300"/>
        <end position="318"/>
    </location>
</feature>
<protein>
    <submittedName>
        <fullName evidence="8">Peptidase M50</fullName>
    </submittedName>
</protein>
<dbReference type="AlphaFoldDB" id="Q01VX5"/>
<dbReference type="CDD" id="cd06160">
    <property type="entry name" value="S2P-M50_like_2"/>
    <property type="match status" value="1"/>
</dbReference>
<feature type="transmembrane region" description="Helical" evidence="7">
    <location>
        <begin position="98"/>
        <end position="118"/>
    </location>
</feature>
<feature type="transmembrane region" description="Helical" evidence="7">
    <location>
        <begin position="194"/>
        <end position="215"/>
    </location>
</feature>
<name>Q01VX5_SOLUE</name>
<keyword evidence="3" id="KW-0645">Protease</keyword>
<evidence type="ECO:0000256" key="7">
    <source>
        <dbReference type="SAM" id="Phobius"/>
    </source>
</evidence>
<evidence type="ECO:0000256" key="5">
    <source>
        <dbReference type="ARBA" id="ARBA00022833"/>
    </source>
</evidence>
<comment type="similarity">
    <text evidence="2">Belongs to the peptidase M50B family.</text>
</comment>
<keyword evidence="7" id="KW-0812">Transmembrane</keyword>
<feature type="transmembrane region" description="Helical" evidence="7">
    <location>
        <begin position="163"/>
        <end position="182"/>
    </location>
</feature>
<keyword evidence="7" id="KW-0472">Membrane</keyword>